<feature type="region of interest" description="Disordered" evidence="1">
    <location>
        <begin position="139"/>
        <end position="165"/>
    </location>
</feature>
<keyword evidence="2" id="KW-0732">Signal</keyword>
<protein>
    <submittedName>
        <fullName evidence="3">Uncharacterized protein</fullName>
    </submittedName>
</protein>
<gene>
    <name evidence="3" type="ORF">ACAT0790_LOCUS23564</name>
</gene>
<feature type="signal peptide" evidence="2">
    <location>
        <begin position="1"/>
        <end position="18"/>
    </location>
</feature>
<feature type="compositionally biased region" description="Polar residues" evidence="1">
    <location>
        <begin position="147"/>
        <end position="162"/>
    </location>
</feature>
<feature type="region of interest" description="Disordered" evidence="1">
    <location>
        <begin position="48"/>
        <end position="121"/>
    </location>
</feature>
<name>A0A7S1MKF8_ALECA</name>
<dbReference type="AlphaFoldDB" id="A0A7S1MKF8"/>
<evidence type="ECO:0000256" key="2">
    <source>
        <dbReference type="SAM" id="SignalP"/>
    </source>
</evidence>
<accession>A0A7S1MKF8</accession>
<evidence type="ECO:0000313" key="3">
    <source>
        <dbReference type="EMBL" id="CAD9133998.1"/>
    </source>
</evidence>
<feature type="compositionally biased region" description="Low complexity" evidence="1">
    <location>
        <begin position="48"/>
        <end position="61"/>
    </location>
</feature>
<feature type="compositionally biased region" description="Low complexity" evidence="1">
    <location>
        <begin position="81"/>
        <end position="97"/>
    </location>
</feature>
<dbReference type="EMBL" id="HBGE01039024">
    <property type="protein sequence ID" value="CAD9133998.1"/>
    <property type="molecule type" value="Transcribed_RNA"/>
</dbReference>
<organism evidence="3">
    <name type="scientific">Alexandrium catenella</name>
    <name type="common">Red tide dinoflagellate</name>
    <name type="synonym">Gonyaulax catenella</name>
    <dbReference type="NCBI Taxonomy" id="2925"/>
    <lineage>
        <taxon>Eukaryota</taxon>
        <taxon>Sar</taxon>
        <taxon>Alveolata</taxon>
        <taxon>Dinophyceae</taxon>
        <taxon>Gonyaulacales</taxon>
        <taxon>Pyrocystaceae</taxon>
        <taxon>Alexandrium</taxon>
    </lineage>
</organism>
<sequence>MAHLFVALLLSFAAGAGAKDNLNLLQNAARMRGTNLAAAAEKQTRRAAAAAAPSENAATEAVESAPARPSAGKGYSGSPKAGASLESSESAARQSQAPKAGDSSKERQHQQRSAIAAKPPSAKANSFLEALYKAADTLAKEKRSTQPRRQLSTAQTSETVGSAGSPPALSRFLLEVIAASGKQGDALARQPARLAARVRMG</sequence>
<reference evidence="3" key="1">
    <citation type="submission" date="2021-01" db="EMBL/GenBank/DDBJ databases">
        <authorList>
            <person name="Corre E."/>
            <person name="Pelletier E."/>
            <person name="Niang G."/>
            <person name="Scheremetjew M."/>
            <person name="Finn R."/>
            <person name="Kale V."/>
            <person name="Holt S."/>
            <person name="Cochrane G."/>
            <person name="Meng A."/>
            <person name="Brown T."/>
            <person name="Cohen L."/>
        </authorList>
    </citation>
    <scope>NUCLEOTIDE SEQUENCE</scope>
    <source>
        <strain evidence="3">OF101</strain>
    </source>
</reference>
<proteinExistence type="predicted"/>
<evidence type="ECO:0000256" key="1">
    <source>
        <dbReference type="SAM" id="MobiDB-lite"/>
    </source>
</evidence>
<feature type="chain" id="PRO_5030910524" evidence="2">
    <location>
        <begin position="19"/>
        <end position="201"/>
    </location>
</feature>